<keyword evidence="2" id="KW-0732">Signal</keyword>
<keyword evidence="4" id="KW-1185">Reference proteome</keyword>
<feature type="compositionally biased region" description="Acidic residues" evidence="1">
    <location>
        <begin position="95"/>
        <end position="107"/>
    </location>
</feature>
<feature type="signal peptide" evidence="2">
    <location>
        <begin position="1"/>
        <end position="21"/>
    </location>
</feature>
<feature type="region of interest" description="Disordered" evidence="1">
    <location>
        <begin position="197"/>
        <end position="221"/>
    </location>
</feature>
<feature type="region of interest" description="Disordered" evidence="1">
    <location>
        <begin position="41"/>
        <end position="165"/>
    </location>
</feature>
<reference evidence="3 4" key="1">
    <citation type="journal article" date="2016" name="Environ. Microbiol.">
        <title>New Methyloceanibacter diversity from North Sea sediments includes methanotroph containing solely the soluble methane monooxygenase.</title>
        <authorList>
            <person name="Vekeman B."/>
            <person name="Kerckhof F.M."/>
            <person name="Cremers G."/>
            <person name="de Vos P."/>
            <person name="Vandamme P."/>
            <person name="Boon N."/>
            <person name="Op den Camp H.J."/>
            <person name="Heylen K."/>
        </authorList>
    </citation>
    <scope>NUCLEOTIDE SEQUENCE [LARGE SCALE GENOMIC DNA]</scope>
    <source>
        <strain evidence="3 4">R-67175</strain>
    </source>
</reference>
<dbReference type="EMBL" id="LPWF01000028">
    <property type="protein sequence ID" value="ODR96697.1"/>
    <property type="molecule type" value="Genomic_DNA"/>
</dbReference>
<comment type="caution">
    <text evidence="3">The sequence shown here is derived from an EMBL/GenBank/DDBJ whole genome shotgun (WGS) entry which is preliminary data.</text>
</comment>
<accession>A0A1E3VT53</accession>
<evidence type="ECO:0000313" key="3">
    <source>
        <dbReference type="EMBL" id="ODR96697.1"/>
    </source>
</evidence>
<sequence length="221" mass="23348">MVICAIAVGAVWMVLSSSPIAKPTTEERAARPLAYQQAIAERNAAEAEAEPKAKADETKNADIPPFETVTSEPEPAAGVDAAETPEQDMTSLPDESADAQDGLDDWPGEGTDSSQDLAALPPGQAAPYDAEPPMPGAADQGYTDDAEQWATSGARHGPTVSRRDKVIPMRPTASPAILTRLLRKVALPPKAILTDHRKTLNGTAGNPRSGRIRTPRNGLRL</sequence>
<feature type="compositionally biased region" description="Basic and acidic residues" evidence="1">
    <location>
        <begin position="43"/>
        <end position="60"/>
    </location>
</feature>
<evidence type="ECO:0000256" key="1">
    <source>
        <dbReference type="SAM" id="MobiDB-lite"/>
    </source>
</evidence>
<dbReference type="Proteomes" id="UP000094472">
    <property type="component" value="Unassembled WGS sequence"/>
</dbReference>
<organism evidence="3 4">
    <name type="scientific">Methyloceanibacter superfactus</name>
    <dbReference type="NCBI Taxonomy" id="1774969"/>
    <lineage>
        <taxon>Bacteria</taxon>
        <taxon>Pseudomonadati</taxon>
        <taxon>Pseudomonadota</taxon>
        <taxon>Alphaproteobacteria</taxon>
        <taxon>Hyphomicrobiales</taxon>
        <taxon>Hyphomicrobiaceae</taxon>
        <taxon>Methyloceanibacter</taxon>
    </lineage>
</organism>
<proteinExistence type="predicted"/>
<feature type="chain" id="PRO_5009138574" evidence="2">
    <location>
        <begin position="22"/>
        <end position="221"/>
    </location>
</feature>
<name>A0A1E3VT53_9HYPH</name>
<gene>
    <name evidence="3" type="ORF">AUC69_13930</name>
</gene>
<dbReference type="AlphaFoldDB" id="A0A1E3VT53"/>
<protein>
    <submittedName>
        <fullName evidence="3">Uncharacterized protein</fullName>
    </submittedName>
</protein>
<evidence type="ECO:0000256" key="2">
    <source>
        <dbReference type="SAM" id="SignalP"/>
    </source>
</evidence>
<evidence type="ECO:0000313" key="4">
    <source>
        <dbReference type="Proteomes" id="UP000094472"/>
    </source>
</evidence>